<dbReference type="Pfam" id="PF00208">
    <property type="entry name" value="ELFV_dehydrog"/>
    <property type="match status" value="1"/>
</dbReference>
<sequence>MYTLLTNRVCVPSRPWAAHRGGAARTNATEPPKKFRSERTWKRLRFGVVPAFISTPRPFLQAVSSFPMEGSNATPQANGQAESSDGFFGEVNQMFDEAAARTDHPRGVLHQIRACDNIIRFEFPIERDDGSIQVIRGYRGEHSHHMQPTKGGIRYAPSVNVDEVMALSALMSYKCAIVDVPFGGAKGGVCIDARNYSTTELERITRRYTFELERKDFIGPGTDVPAPDYGTGPQEMAWIMDTYNQIGDEDLNALACVTGKPVGQGGVRGRTEATGRGVYYGIREACAYPKDMKRLGLEMGLEGKSVVIQGLGNVGYHAARFLEDGGAKIVGIAEIEGAIHDPDGLDVDDVVAHREETGSILGFADAENIETSAAALELPCDILIPAALEGVITTENAPDIQASIIAEAANGPVTSEADEILQEKNAMIIPDVYLNAGGVTVSYFEWLRNLSHVRHGRMSRRFEERNAERILRAVDELTAEDFSEDLLESLIEQVGFGAGERDLVHSGLEDTMSHAYDEIRAIREKKGVDMRTAAFVSAIDKIAGSYDQMGIFP</sequence>
<dbReference type="InterPro" id="IPR033922">
    <property type="entry name" value="NAD_bind_Glu_DH"/>
</dbReference>
<dbReference type="InterPro" id="IPR006097">
    <property type="entry name" value="Glu/Leu/Phe/Val/Trp_DH_dimer"/>
</dbReference>
<dbReference type="PANTHER" id="PTHR11606">
    <property type="entry name" value="GLUTAMATE DEHYDROGENASE"/>
    <property type="match status" value="1"/>
</dbReference>
<dbReference type="Gene3D" id="3.40.50.10860">
    <property type="entry name" value="Leucine Dehydrogenase, chain A, domain 1"/>
    <property type="match status" value="1"/>
</dbReference>
<gene>
    <name evidence="5" type="ordered locus">SRU_2255</name>
</gene>
<dbReference type="GO" id="GO:0006538">
    <property type="term" value="P:L-glutamate catabolic process"/>
    <property type="evidence" value="ECO:0007669"/>
    <property type="project" value="TreeGrafter"/>
</dbReference>
<dbReference type="Pfam" id="PF02812">
    <property type="entry name" value="ELFV_dehydrog_N"/>
    <property type="match status" value="1"/>
</dbReference>
<dbReference type="EMBL" id="CP000159">
    <property type="protein sequence ID" value="ABC44728.1"/>
    <property type="molecule type" value="Genomic_DNA"/>
</dbReference>
<evidence type="ECO:0000256" key="1">
    <source>
        <dbReference type="ARBA" id="ARBA00006382"/>
    </source>
</evidence>
<keyword evidence="6" id="KW-1185">Reference proteome</keyword>
<dbReference type="SUPFAM" id="SSF51735">
    <property type="entry name" value="NAD(P)-binding Rossmann-fold domains"/>
    <property type="match status" value="1"/>
</dbReference>
<organism evidence="5 6">
    <name type="scientific">Salinibacter ruber (strain DSM 13855 / M31)</name>
    <dbReference type="NCBI Taxonomy" id="309807"/>
    <lineage>
        <taxon>Bacteria</taxon>
        <taxon>Pseudomonadati</taxon>
        <taxon>Rhodothermota</taxon>
        <taxon>Rhodothermia</taxon>
        <taxon>Rhodothermales</taxon>
        <taxon>Salinibacteraceae</taxon>
        <taxon>Salinibacter</taxon>
    </lineage>
</organism>
<dbReference type="InterPro" id="IPR046346">
    <property type="entry name" value="Aminoacid_DH-like_N_sf"/>
</dbReference>
<reference evidence="5 6" key="1">
    <citation type="journal article" date="2005" name="Proc. Natl. Acad. Sci. U.S.A.">
        <title>The genome of Salinibacter ruber: convergence and gene exchange among hyperhalophilic bacteria and archaea.</title>
        <authorList>
            <person name="Mongodin E.F."/>
            <person name="Nelson K.E."/>
            <person name="Daugherty S."/>
            <person name="Deboy R.T."/>
            <person name="Wister J."/>
            <person name="Khouri H."/>
            <person name="Weidman J."/>
            <person name="Walsh D.A."/>
            <person name="Papke R.T."/>
            <person name="Sanchez Perez G."/>
            <person name="Sharma A.K."/>
            <person name="Nesbo C.L."/>
            <person name="MacLeod D."/>
            <person name="Bapteste E."/>
            <person name="Doolittle W.F."/>
            <person name="Charlebois R.L."/>
            <person name="Legault B."/>
            <person name="Rodriguez-Valera F."/>
        </authorList>
    </citation>
    <scope>NUCLEOTIDE SEQUENCE [LARGE SCALE GENOMIC DNA]</scope>
    <source>
        <strain evidence="6">DSM 13855 / CECT 5946 / M31</strain>
    </source>
</reference>
<dbReference type="AlphaFoldDB" id="Q2S0C1"/>
<dbReference type="PANTHER" id="PTHR11606:SF13">
    <property type="entry name" value="GLUTAMATE DEHYDROGENASE 1, MITOCHONDRIAL"/>
    <property type="match status" value="1"/>
</dbReference>
<feature type="domain" description="Glutamate/phenylalanine/leucine/valine/L-tryptophan dehydrogenase C-terminal" evidence="4">
    <location>
        <begin position="267"/>
        <end position="550"/>
    </location>
</feature>
<dbReference type="Gene3D" id="3.40.50.720">
    <property type="entry name" value="NAD(P)-binding Rossmann-like Domain"/>
    <property type="match status" value="1"/>
</dbReference>
<protein>
    <submittedName>
        <fullName evidence="5">Glutamate dehydrogenase, short peptide</fullName>
    </submittedName>
</protein>
<dbReference type="GO" id="GO:0004352">
    <property type="term" value="F:glutamate dehydrogenase (NAD+) activity"/>
    <property type="evidence" value="ECO:0007669"/>
    <property type="project" value="TreeGrafter"/>
</dbReference>
<dbReference type="InterPro" id="IPR006096">
    <property type="entry name" value="Glu/Leu/Phe/Val/Trp_DH_C"/>
</dbReference>
<dbReference type="CDD" id="cd01076">
    <property type="entry name" value="NAD_bind_1_Glu_DH"/>
    <property type="match status" value="1"/>
</dbReference>
<dbReference type="PRINTS" id="PR00082">
    <property type="entry name" value="GLFDHDRGNASE"/>
</dbReference>
<dbReference type="FunFam" id="3.40.50.10860:FF:000003">
    <property type="entry name" value="Glutamate dehydrogenase"/>
    <property type="match status" value="1"/>
</dbReference>
<dbReference type="eggNOG" id="COG0334">
    <property type="taxonomic scope" value="Bacteria"/>
</dbReference>
<accession>Q2S0C1</accession>
<dbReference type="FunFam" id="3.40.50.720:FF:000100">
    <property type="entry name" value="Glutamate dehydrogenase 1, mitochondrial"/>
    <property type="match status" value="1"/>
</dbReference>
<evidence type="ECO:0000256" key="3">
    <source>
        <dbReference type="RuleBase" id="RU004417"/>
    </source>
</evidence>
<dbReference type="InterPro" id="IPR036291">
    <property type="entry name" value="NAD(P)-bd_dom_sf"/>
</dbReference>
<evidence type="ECO:0000256" key="2">
    <source>
        <dbReference type="ARBA" id="ARBA00023002"/>
    </source>
</evidence>
<dbReference type="Proteomes" id="UP000008674">
    <property type="component" value="Chromosome"/>
</dbReference>
<keyword evidence="2 3" id="KW-0560">Oxidoreductase</keyword>
<comment type="similarity">
    <text evidence="1 3">Belongs to the Glu/Leu/Phe/Val dehydrogenases family.</text>
</comment>
<proteinExistence type="inferred from homology"/>
<dbReference type="STRING" id="309807.SRU_2255"/>
<dbReference type="OrthoDB" id="9803297at2"/>
<name>Q2S0C1_SALRD</name>
<dbReference type="SUPFAM" id="SSF53223">
    <property type="entry name" value="Aminoacid dehydrogenase-like, N-terminal domain"/>
    <property type="match status" value="1"/>
</dbReference>
<dbReference type="HOGENOM" id="CLU_025763_1_0_10"/>
<evidence type="ECO:0000259" key="4">
    <source>
        <dbReference type="SMART" id="SM00839"/>
    </source>
</evidence>
<dbReference type="InterPro" id="IPR006095">
    <property type="entry name" value="Glu/Leu/Phe/Val/Trp_DH"/>
</dbReference>
<dbReference type="SMART" id="SM00839">
    <property type="entry name" value="ELFV_dehydrog"/>
    <property type="match status" value="1"/>
</dbReference>
<dbReference type="PATRIC" id="fig|309807.25.peg.2350"/>
<evidence type="ECO:0000313" key="6">
    <source>
        <dbReference type="Proteomes" id="UP000008674"/>
    </source>
</evidence>
<evidence type="ECO:0000313" key="5">
    <source>
        <dbReference type="EMBL" id="ABC44728.1"/>
    </source>
</evidence>
<dbReference type="EnsemblBacteria" id="ABC44728">
    <property type="protein sequence ID" value="ABC44728"/>
    <property type="gene ID" value="SRU_2255"/>
</dbReference>
<dbReference type="KEGG" id="sru:SRU_2255"/>